<dbReference type="GO" id="GO:0006298">
    <property type="term" value="P:mismatch repair"/>
    <property type="evidence" value="ECO:0007669"/>
    <property type="project" value="TreeGrafter"/>
</dbReference>
<dbReference type="PROSITE" id="PS00764">
    <property type="entry name" value="ENDONUCLEASE_III_1"/>
    <property type="match status" value="1"/>
</dbReference>
<reference evidence="16 17" key="1">
    <citation type="submission" date="2017-08" db="EMBL/GenBank/DDBJ databases">
        <title>Infants hospitalized years apart are colonized by the same room-sourced microbial strains.</title>
        <authorList>
            <person name="Brooks B."/>
            <person name="Olm M.R."/>
            <person name="Firek B.A."/>
            <person name="Baker R."/>
            <person name="Thomas B.C."/>
            <person name="Morowitz M.J."/>
            <person name="Banfield J.F."/>
        </authorList>
    </citation>
    <scope>NUCLEOTIDE SEQUENCE [LARGE SCALE GENOMIC DNA]</scope>
    <source>
        <strain evidence="16">S2_006_000_R2_64</strain>
    </source>
</reference>
<dbReference type="InterPro" id="IPR005760">
    <property type="entry name" value="A/G_AdeGlyc_MutY"/>
</dbReference>
<evidence type="ECO:0000256" key="11">
    <source>
        <dbReference type="ARBA" id="ARBA00023014"/>
    </source>
</evidence>
<dbReference type="InterPro" id="IPR003651">
    <property type="entry name" value="Endonuclease3_FeS-loop_motif"/>
</dbReference>
<keyword evidence="9" id="KW-0378">Hydrolase</keyword>
<comment type="function">
    <text evidence="2">Adenine glycosylase active on G-A mispairs. MutY also corrects error-prone DNA synthesis past GO lesions which are due to the oxidatively damaged form of guanine: 7,8-dihydro-8-oxoguanine (8-oxo-dGTP).</text>
</comment>
<dbReference type="Pfam" id="PF00633">
    <property type="entry name" value="HHH"/>
    <property type="match status" value="1"/>
</dbReference>
<dbReference type="GO" id="GO:0051539">
    <property type="term" value="F:4 iron, 4 sulfur cluster binding"/>
    <property type="evidence" value="ECO:0007669"/>
    <property type="project" value="UniProtKB-UniRule"/>
</dbReference>
<keyword evidence="11" id="KW-0411">Iron-sulfur</keyword>
<dbReference type="SUPFAM" id="SSF55811">
    <property type="entry name" value="Nudix"/>
    <property type="match status" value="1"/>
</dbReference>
<dbReference type="GO" id="GO:0035485">
    <property type="term" value="F:adenine/guanine mispair binding"/>
    <property type="evidence" value="ECO:0007669"/>
    <property type="project" value="TreeGrafter"/>
</dbReference>
<dbReference type="PANTHER" id="PTHR42944">
    <property type="entry name" value="ADENINE DNA GLYCOSYLASE"/>
    <property type="match status" value="1"/>
</dbReference>
<dbReference type="SUPFAM" id="SSF48150">
    <property type="entry name" value="DNA-glycosylase"/>
    <property type="match status" value="1"/>
</dbReference>
<comment type="catalytic activity">
    <reaction evidence="1 14">
        <text>Hydrolyzes free adenine bases from 7,8-dihydro-8-oxoguanine:adenine mismatched double-stranded DNA, leaving an apurinic site.</text>
        <dbReference type="EC" id="3.2.2.31"/>
    </reaction>
</comment>
<dbReference type="Gene3D" id="1.10.1670.10">
    <property type="entry name" value="Helix-hairpin-Helix base-excision DNA repair enzymes (C-terminal)"/>
    <property type="match status" value="1"/>
</dbReference>
<dbReference type="Proteomes" id="UP000249739">
    <property type="component" value="Unassembled WGS sequence"/>
</dbReference>
<dbReference type="GO" id="GO:0032357">
    <property type="term" value="F:oxidized purine DNA binding"/>
    <property type="evidence" value="ECO:0007669"/>
    <property type="project" value="TreeGrafter"/>
</dbReference>
<dbReference type="InterPro" id="IPR003265">
    <property type="entry name" value="HhH-GPD_domain"/>
</dbReference>
<accession>A0A2W5FJC0</accession>
<evidence type="ECO:0000256" key="7">
    <source>
        <dbReference type="ARBA" id="ARBA00022723"/>
    </source>
</evidence>
<evidence type="ECO:0000259" key="15">
    <source>
        <dbReference type="SMART" id="SM00478"/>
    </source>
</evidence>
<comment type="caution">
    <text evidence="16">The sequence shown here is derived from an EMBL/GenBank/DDBJ whole genome shotgun (WGS) entry which is preliminary data.</text>
</comment>
<comment type="cofactor">
    <cofactor evidence="14">
        <name>[4Fe-4S] cluster</name>
        <dbReference type="ChEBI" id="CHEBI:49883"/>
    </cofactor>
    <text evidence="14">Binds 1 [4Fe-4S] cluster.</text>
</comment>
<dbReference type="CDD" id="cd03431">
    <property type="entry name" value="NUDIX_DNA_Glycosylase_C-MutY"/>
    <property type="match status" value="1"/>
</dbReference>
<evidence type="ECO:0000256" key="9">
    <source>
        <dbReference type="ARBA" id="ARBA00022801"/>
    </source>
</evidence>
<evidence type="ECO:0000256" key="6">
    <source>
        <dbReference type="ARBA" id="ARBA00022485"/>
    </source>
</evidence>
<dbReference type="SMART" id="SM00478">
    <property type="entry name" value="ENDO3c"/>
    <property type="match status" value="1"/>
</dbReference>
<evidence type="ECO:0000256" key="4">
    <source>
        <dbReference type="ARBA" id="ARBA00012045"/>
    </source>
</evidence>
<dbReference type="Pfam" id="PF10576">
    <property type="entry name" value="EndIII_4Fe-2S"/>
    <property type="match status" value="1"/>
</dbReference>
<keyword evidence="10 14" id="KW-0408">Iron</keyword>
<dbReference type="InterPro" id="IPR023170">
    <property type="entry name" value="HhH_base_excis_C"/>
</dbReference>
<dbReference type="GO" id="GO:0006284">
    <property type="term" value="P:base-excision repair"/>
    <property type="evidence" value="ECO:0007669"/>
    <property type="project" value="UniProtKB-UniRule"/>
</dbReference>
<protein>
    <recommendedName>
        <fullName evidence="5 14">Adenine DNA glycosylase</fullName>
        <ecNumber evidence="4 14">3.2.2.31</ecNumber>
    </recommendedName>
</protein>
<dbReference type="Pfam" id="PF14815">
    <property type="entry name" value="NUDIX_4"/>
    <property type="match status" value="1"/>
</dbReference>
<dbReference type="InterPro" id="IPR044298">
    <property type="entry name" value="MIG/MutY"/>
</dbReference>
<evidence type="ECO:0000313" key="17">
    <source>
        <dbReference type="Proteomes" id="UP000249739"/>
    </source>
</evidence>
<evidence type="ECO:0000256" key="5">
    <source>
        <dbReference type="ARBA" id="ARBA00022023"/>
    </source>
</evidence>
<dbReference type="NCBIfam" id="TIGR01084">
    <property type="entry name" value="mutY"/>
    <property type="match status" value="1"/>
</dbReference>
<evidence type="ECO:0000313" key="16">
    <source>
        <dbReference type="EMBL" id="PZP53837.1"/>
    </source>
</evidence>
<dbReference type="InterPro" id="IPR011257">
    <property type="entry name" value="DNA_glycosylase"/>
</dbReference>
<dbReference type="SMART" id="SM00525">
    <property type="entry name" value="FES"/>
    <property type="match status" value="1"/>
</dbReference>
<dbReference type="FunFam" id="1.10.340.30:FF:000002">
    <property type="entry name" value="Adenine DNA glycosylase"/>
    <property type="match status" value="1"/>
</dbReference>
<dbReference type="PROSITE" id="PS01155">
    <property type="entry name" value="ENDONUCLEASE_III_2"/>
    <property type="match status" value="1"/>
</dbReference>
<dbReference type="InterPro" id="IPR004035">
    <property type="entry name" value="Endouclease-III_FeS-bd_BS"/>
</dbReference>
<organism evidence="16 17">
    <name type="scientific">Micavibrio aeruginosavorus</name>
    <dbReference type="NCBI Taxonomy" id="349221"/>
    <lineage>
        <taxon>Bacteria</taxon>
        <taxon>Pseudomonadati</taxon>
        <taxon>Bdellovibrionota</taxon>
        <taxon>Bdellovibrionia</taxon>
        <taxon>Bdellovibrionales</taxon>
        <taxon>Pseudobdellovibrionaceae</taxon>
        <taxon>Micavibrio</taxon>
    </lineage>
</organism>
<dbReference type="InterPro" id="IPR015797">
    <property type="entry name" value="NUDIX_hydrolase-like_dom_sf"/>
</dbReference>
<proteinExistence type="inferred from homology"/>
<keyword evidence="12" id="KW-0234">DNA repair</keyword>
<dbReference type="InterPro" id="IPR029119">
    <property type="entry name" value="MutY_C"/>
</dbReference>
<dbReference type="InterPro" id="IPR004036">
    <property type="entry name" value="Endonuclease-III-like_CS2"/>
</dbReference>
<evidence type="ECO:0000256" key="12">
    <source>
        <dbReference type="ARBA" id="ARBA00023204"/>
    </source>
</evidence>
<keyword evidence="7" id="KW-0479">Metal-binding</keyword>
<dbReference type="GO" id="GO:0034039">
    <property type="term" value="F:8-oxo-7,8-dihydroguanine DNA N-glycosylase activity"/>
    <property type="evidence" value="ECO:0007669"/>
    <property type="project" value="TreeGrafter"/>
</dbReference>
<dbReference type="GO" id="GO:0046872">
    <property type="term" value="F:metal ion binding"/>
    <property type="evidence" value="ECO:0007669"/>
    <property type="project" value="UniProtKB-UniRule"/>
</dbReference>
<evidence type="ECO:0000256" key="1">
    <source>
        <dbReference type="ARBA" id="ARBA00000843"/>
    </source>
</evidence>
<gene>
    <name evidence="16" type="primary">mutY</name>
    <name evidence="16" type="ORF">DI586_10595</name>
</gene>
<sequence length="345" mass="39313">MIKSHDFQKNLLKWYDKNRRDLPWRAKDGIPPNPYHVWLSEIMLQQTTVPTVIPYFQKFIKLWPNLQKFAVAKNEDIMREWAGLGYYARARNLHRCSQVLVETHASVFPDNENDLLSLPGVGPYTAAAISAIAFDNHAVVIDGNVDRIVARVFAIREPIRMSKPVIREKAAWLYNKVKRPGDFAQSLMDLGATICVPQKPRCHSCPVNSFCEAFKSGLQNTIPVKLEKTAKPQSNGRVYWIENKKGEVLIERRDDKRMLGGMAALPTSGWDGKADSTLPNGSENRIVYLGDVYHSFTHFDLKLEVWKGISARTSSDFVWVKKKEILSQGFPTVFKKAVKMVMAYD</sequence>
<feature type="domain" description="HhH-GPD" evidence="15">
    <location>
        <begin position="43"/>
        <end position="193"/>
    </location>
</feature>
<comment type="similarity">
    <text evidence="3 14">Belongs to the Nth/MutY family.</text>
</comment>
<evidence type="ECO:0000256" key="3">
    <source>
        <dbReference type="ARBA" id="ARBA00008343"/>
    </source>
</evidence>
<dbReference type="PANTHER" id="PTHR42944:SF1">
    <property type="entry name" value="ADENINE DNA GLYCOSYLASE"/>
    <property type="match status" value="1"/>
</dbReference>
<dbReference type="EC" id="3.2.2.31" evidence="4 14"/>
<dbReference type="CDD" id="cd00056">
    <property type="entry name" value="ENDO3c"/>
    <property type="match status" value="1"/>
</dbReference>
<dbReference type="EMBL" id="QFOT01000162">
    <property type="protein sequence ID" value="PZP53837.1"/>
    <property type="molecule type" value="Genomic_DNA"/>
</dbReference>
<evidence type="ECO:0000256" key="10">
    <source>
        <dbReference type="ARBA" id="ARBA00023004"/>
    </source>
</evidence>
<evidence type="ECO:0000256" key="13">
    <source>
        <dbReference type="ARBA" id="ARBA00023295"/>
    </source>
</evidence>
<evidence type="ECO:0000256" key="2">
    <source>
        <dbReference type="ARBA" id="ARBA00002933"/>
    </source>
</evidence>
<dbReference type="AlphaFoldDB" id="A0A2W5FJC0"/>
<keyword evidence="13 14" id="KW-0326">Glycosidase</keyword>
<evidence type="ECO:0000256" key="8">
    <source>
        <dbReference type="ARBA" id="ARBA00022763"/>
    </source>
</evidence>
<dbReference type="InterPro" id="IPR000445">
    <property type="entry name" value="HhH_motif"/>
</dbReference>
<dbReference type="GO" id="GO:0000701">
    <property type="term" value="F:purine-specific mismatch base pair DNA N-glycosylase activity"/>
    <property type="evidence" value="ECO:0007669"/>
    <property type="project" value="UniProtKB-EC"/>
</dbReference>
<dbReference type="Pfam" id="PF00730">
    <property type="entry name" value="HhH-GPD"/>
    <property type="match status" value="1"/>
</dbReference>
<dbReference type="Gene3D" id="3.90.79.10">
    <property type="entry name" value="Nucleoside Triphosphate Pyrophosphohydrolase"/>
    <property type="match status" value="1"/>
</dbReference>
<dbReference type="Gene3D" id="1.10.340.30">
    <property type="entry name" value="Hypothetical protein, domain 2"/>
    <property type="match status" value="1"/>
</dbReference>
<evidence type="ECO:0000256" key="14">
    <source>
        <dbReference type="RuleBase" id="RU365096"/>
    </source>
</evidence>
<name>A0A2W5FJC0_9BACT</name>
<keyword evidence="8 14" id="KW-0227">DNA damage</keyword>
<keyword evidence="6" id="KW-0004">4Fe-4S</keyword>